<proteinExistence type="predicted"/>
<evidence type="ECO:0000313" key="1">
    <source>
        <dbReference type="EMBL" id="CAA2628688.1"/>
    </source>
</evidence>
<name>A0A7I8JDW1_SPIIN</name>
<dbReference type="AlphaFoldDB" id="A0A7I8JDW1"/>
<reference evidence="1 2" key="1">
    <citation type="submission" date="2019-12" db="EMBL/GenBank/DDBJ databases">
        <authorList>
            <person name="Scholz U."/>
            <person name="Mascher M."/>
            <person name="Fiebig A."/>
        </authorList>
    </citation>
    <scope>NUCLEOTIDE SEQUENCE</scope>
</reference>
<protein>
    <submittedName>
        <fullName evidence="1">Uncharacterized protein</fullName>
    </submittedName>
</protein>
<dbReference type="EMBL" id="CACRZD030000011">
    <property type="protein sequence ID" value="CAA6667935.1"/>
    <property type="molecule type" value="Genomic_DNA"/>
</dbReference>
<organism evidence="1">
    <name type="scientific">Spirodela intermedia</name>
    <name type="common">Intermediate duckweed</name>
    <dbReference type="NCBI Taxonomy" id="51605"/>
    <lineage>
        <taxon>Eukaryota</taxon>
        <taxon>Viridiplantae</taxon>
        <taxon>Streptophyta</taxon>
        <taxon>Embryophyta</taxon>
        <taxon>Tracheophyta</taxon>
        <taxon>Spermatophyta</taxon>
        <taxon>Magnoliopsida</taxon>
        <taxon>Liliopsida</taxon>
        <taxon>Araceae</taxon>
        <taxon>Lemnoideae</taxon>
        <taxon>Spirodela</taxon>
    </lineage>
</organism>
<evidence type="ECO:0000313" key="2">
    <source>
        <dbReference type="Proteomes" id="UP001189122"/>
    </source>
</evidence>
<accession>A0A7I8JDW1</accession>
<keyword evidence="2" id="KW-1185">Reference proteome</keyword>
<dbReference type="Proteomes" id="UP001189122">
    <property type="component" value="Unassembled WGS sequence"/>
</dbReference>
<gene>
    <name evidence="1" type="ORF">SI7747_11014329</name>
</gene>
<dbReference type="EMBL" id="LR743598">
    <property type="protein sequence ID" value="CAA2628688.1"/>
    <property type="molecule type" value="Genomic_DNA"/>
</dbReference>
<sequence>MLNSETSSSKLAFTCEPWPFSMTI</sequence>